<proteinExistence type="inferred from homology"/>
<name>A0AA46DZB6_9FUSO</name>
<dbReference type="GO" id="GO:0009073">
    <property type="term" value="P:aromatic amino acid family biosynthetic process"/>
    <property type="evidence" value="ECO:0007669"/>
    <property type="project" value="UniProtKB-KW"/>
</dbReference>
<dbReference type="CDD" id="cd07304">
    <property type="entry name" value="Chorismate_synthase"/>
    <property type="match status" value="1"/>
</dbReference>
<dbReference type="GO" id="GO:0008652">
    <property type="term" value="P:amino acid biosynthetic process"/>
    <property type="evidence" value="ECO:0007669"/>
    <property type="project" value="UniProtKB-KW"/>
</dbReference>
<feature type="binding site" evidence="7">
    <location>
        <begin position="305"/>
        <end position="309"/>
    </location>
    <ligand>
        <name>FMN</name>
        <dbReference type="ChEBI" id="CHEBI:58210"/>
    </ligand>
</feature>
<gene>
    <name evidence="7" type="primary">aroC</name>
    <name evidence="9" type="ORF">EV215_0451</name>
</gene>
<dbReference type="PROSITE" id="PS00789">
    <property type="entry name" value="CHORISMATE_SYNTHASE_3"/>
    <property type="match status" value="1"/>
</dbReference>
<keyword evidence="6 7" id="KW-0456">Lyase</keyword>
<dbReference type="PANTHER" id="PTHR21085:SF0">
    <property type="entry name" value="CHORISMATE SYNTHASE"/>
    <property type="match status" value="1"/>
</dbReference>
<dbReference type="PROSITE" id="PS00787">
    <property type="entry name" value="CHORISMATE_SYNTHASE_1"/>
    <property type="match status" value="1"/>
</dbReference>
<evidence type="ECO:0000313" key="10">
    <source>
        <dbReference type="Proteomes" id="UP000294678"/>
    </source>
</evidence>
<dbReference type="Pfam" id="PF01264">
    <property type="entry name" value="Chorismate_synt"/>
    <property type="match status" value="1"/>
</dbReference>
<dbReference type="PANTHER" id="PTHR21085">
    <property type="entry name" value="CHORISMATE SYNTHASE"/>
    <property type="match status" value="1"/>
</dbReference>
<feature type="binding site" evidence="7">
    <location>
        <position position="47"/>
    </location>
    <ligand>
        <name>NADP(+)</name>
        <dbReference type="ChEBI" id="CHEBI:58349"/>
    </ligand>
</feature>
<dbReference type="InterPro" id="IPR000453">
    <property type="entry name" value="Chorismate_synth"/>
</dbReference>
<keyword evidence="7" id="KW-0521">NADP</keyword>
<comment type="caution">
    <text evidence="7">Lacks conserved residue(s) required for the propagation of feature annotation.</text>
</comment>
<comment type="function">
    <text evidence="7">Catalyzes the anti-1,4-elimination of the C-3 phosphate and the C-6 proR hydrogen from 5-enolpyruvylshikimate-3-phosphate (EPSP) to yield chorismate, which is the branch point compound that serves as the starting substrate for the three terminal pathways of aromatic amino acid biosynthesis. This reaction introduces a second double bond into the aromatic ring system.</text>
</comment>
<dbReference type="GO" id="GO:0004107">
    <property type="term" value="F:chorismate synthase activity"/>
    <property type="evidence" value="ECO:0007669"/>
    <property type="project" value="UniProtKB-UniRule"/>
</dbReference>
<dbReference type="AlphaFoldDB" id="A0AA46DZB6"/>
<comment type="caution">
    <text evidence="9">The sequence shown here is derived from an EMBL/GenBank/DDBJ whole genome shotgun (WGS) entry which is preliminary data.</text>
</comment>
<keyword evidence="4 7" id="KW-0028">Amino-acid biosynthesis</keyword>
<dbReference type="GO" id="GO:0010181">
    <property type="term" value="F:FMN binding"/>
    <property type="evidence" value="ECO:0007669"/>
    <property type="project" value="TreeGrafter"/>
</dbReference>
<organism evidence="9 10">
    <name type="scientific">Hypnocyclicus thermotrophus</name>
    <dbReference type="NCBI Taxonomy" id="1627895"/>
    <lineage>
        <taxon>Bacteria</taxon>
        <taxon>Fusobacteriati</taxon>
        <taxon>Fusobacteriota</taxon>
        <taxon>Fusobacteriia</taxon>
        <taxon>Fusobacteriales</taxon>
        <taxon>Fusobacteriaceae</taxon>
        <taxon>Hypnocyclicus</taxon>
    </lineage>
</organism>
<accession>A0AA46DZB6</accession>
<dbReference type="PROSITE" id="PS00788">
    <property type="entry name" value="CHORISMATE_SYNTHASE_2"/>
    <property type="match status" value="1"/>
</dbReference>
<evidence type="ECO:0000256" key="8">
    <source>
        <dbReference type="RuleBase" id="RU000605"/>
    </source>
</evidence>
<feature type="binding site" evidence="7">
    <location>
        <begin position="125"/>
        <end position="127"/>
    </location>
    <ligand>
        <name>FMN</name>
        <dbReference type="ChEBI" id="CHEBI:58210"/>
    </ligand>
</feature>
<dbReference type="InterPro" id="IPR035904">
    <property type="entry name" value="Chorismate_synth_AroC_sf"/>
</dbReference>
<evidence type="ECO:0000256" key="3">
    <source>
        <dbReference type="ARBA" id="ARBA00013036"/>
    </source>
</evidence>
<keyword evidence="7" id="KW-0288">FMN</keyword>
<comment type="catalytic activity">
    <reaction evidence="7 8">
        <text>5-O-(1-carboxyvinyl)-3-phosphoshikimate = chorismate + phosphate</text>
        <dbReference type="Rhea" id="RHEA:21020"/>
        <dbReference type="ChEBI" id="CHEBI:29748"/>
        <dbReference type="ChEBI" id="CHEBI:43474"/>
        <dbReference type="ChEBI" id="CHEBI:57701"/>
        <dbReference type="EC" id="4.2.3.5"/>
    </reaction>
</comment>
<dbReference type="HAMAP" id="MF_00300">
    <property type="entry name" value="Chorismate_synth"/>
    <property type="match status" value="1"/>
</dbReference>
<dbReference type="EMBL" id="SOBG01000002">
    <property type="protein sequence ID" value="TDT71767.1"/>
    <property type="molecule type" value="Genomic_DNA"/>
</dbReference>
<feature type="binding site" evidence="7">
    <location>
        <position position="290"/>
    </location>
    <ligand>
        <name>FMN</name>
        <dbReference type="ChEBI" id="CHEBI:58210"/>
    </ligand>
</feature>
<dbReference type="NCBIfam" id="TIGR00033">
    <property type="entry name" value="aroC"/>
    <property type="match status" value="1"/>
</dbReference>
<keyword evidence="10" id="KW-1185">Reference proteome</keyword>
<evidence type="ECO:0000256" key="2">
    <source>
        <dbReference type="ARBA" id="ARBA00008014"/>
    </source>
</evidence>
<comment type="cofactor">
    <cofactor evidence="7 8">
        <name>FMNH2</name>
        <dbReference type="ChEBI" id="CHEBI:57618"/>
    </cofactor>
    <text evidence="7 8">Reduced FMN (FMNH(2)).</text>
</comment>
<keyword evidence="5 7" id="KW-0057">Aromatic amino acid biosynthesis</keyword>
<evidence type="ECO:0000256" key="4">
    <source>
        <dbReference type="ARBA" id="ARBA00022605"/>
    </source>
</evidence>
<evidence type="ECO:0000256" key="7">
    <source>
        <dbReference type="HAMAP-Rule" id="MF_00300"/>
    </source>
</evidence>
<dbReference type="Gene3D" id="3.60.150.10">
    <property type="entry name" value="Chorismate synthase AroC"/>
    <property type="match status" value="1"/>
</dbReference>
<dbReference type="RefSeq" id="WP_134112363.1">
    <property type="nucleotide sequence ID" value="NZ_SOBG01000002.1"/>
</dbReference>
<dbReference type="Proteomes" id="UP000294678">
    <property type="component" value="Unassembled WGS sequence"/>
</dbReference>
<evidence type="ECO:0000256" key="6">
    <source>
        <dbReference type="ARBA" id="ARBA00023239"/>
    </source>
</evidence>
<evidence type="ECO:0000313" key="9">
    <source>
        <dbReference type="EMBL" id="TDT71767.1"/>
    </source>
</evidence>
<dbReference type="PIRSF" id="PIRSF001456">
    <property type="entry name" value="Chorismate_synth"/>
    <property type="match status" value="1"/>
</dbReference>
<dbReference type="SUPFAM" id="SSF103263">
    <property type="entry name" value="Chorismate synthase, AroC"/>
    <property type="match status" value="1"/>
</dbReference>
<feature type="binding site" evidence="7">
    <location>
        <position position="332"/>
    </location>
    <ligand>
        <name>FMN</name>
        <dbReference type="ChEBI" id="CHEBI:58210"/>
    </ligand>
</feature>
<dbReference type="EC" id="4.2.3.5" evidence="3 7"/>
<dbReference type="GO" id="GO:0009423">
    <property type="term" value="P:chorismate biosynthetic process"/>
    <property type="evidence" value="ECO:0007669"/>
    <property type="project" value="UniProtKB-UniRule"/>
</dbReference>
<comment type="subunit">
    <text evidence="7">Homotetramer.</text>
</comment>
<comment type="similarity">
    <text evidence="2 7 8">Belongs to the chorismate synthase family.</text>
</comment>
<keyword evidence="7" id="KW-0274">FAD</keyword>
<dbReference type="NCBIfam" id="NF003793">
    <property type="entry name" value="PRK05382.1"/>
    <property type="match status" value="1"/>
</dbReference>
<evidence type="ECO:0000256" key="5">
    <source>
        <dbReference type="ARBA" id="ARBA00023141"/>
    </source>
</evidence>
<comment type="pathway">
    <text evidence="1 7 8">Metabolic intermediate biosynthesis; chorismate biosynthesis; chorismate from D-erythrose 4-phosphate and phosphoenolpyruvate: step 7/7.</text>
</comment>
<protein>
    <recommendedName>
        <fullName evidence="3 7">Chorismate synthase</fullName>
        <shortName evidence="7">CS</shortName>
        <ecNumber evidence="3 7">4.2.3.5</ecNumber>
    </recommendedName>
    <alternativeName>
        <fullName evidence="7">5-enolpyruvylshikimate-3-phosphate phospholyase</fullName>
    </alternativeName>
</protein>
<dbReference type="GO" id="GO:0005829">
    <property type="term" value="C:cytosol"/>
    <property type="evidence" value="ECO:0007669"/>
    <property type="project" value="TreeGrafter"/>
</dbReference>
<keyword evidence="7" id="KW-0285">Flavoprotein</keyword>
<reference evidence="9 10" key="1">
    <citation type="submission" date="2019-03" db="EMBL/GenBank/DDBJ databases">
        <title>Genomic Encyclopedia of Type Strains, Phase IV (KMG-IV): sequencing the most valuable type-strain genomes for metagenomic binning, comparative biology and taxonomic classification.</title>
        <authorList>
            <person name="Goeker M."/>
        </authorList>
    </citation>
    <scope>NUCLEOTIDE SEQUENCE [LARGE SCALE GENOMIC DNA]</scope>
    <source>
        <strain evidence="9 10">DSM 100055</strain>
    </source>
</reference>
<dbReference type="InterPro" id="IPR020541">
    <property type="entry name" value="Chorismate_synthase_CS"/>
</dbReference>
<sequence length="367" mass="40500">MSATWGENIKLTIFGESHGPGVGIVIDGLPPGLQIDMEFVRNELERRATGKNMLMTARKEPDAIEIISGYFDYHTTGGPLSFVIKNKDQKSKDYSQLKNWMRPGHADYTGNVKYRGFNDYRGGGHFSARITTPFVVAGAIAKQILAKENIYIGSHIKSIANIEDRDFEEKDLNKNIFGELAKEQLCVLNKEVANKMRDEILQAREELDSVGGIVETAIINLPAGVGEPFFESIESKLASMIFSVPAVKGIEFGKGFGITRLRGSEANDEYYYDKNGNVKTKTNNNAGILGGISNGMPIVFKTALKPTASISKPQKSINIETKKEEEFAITGRHDPCIVPRAVVILESAAALTILDMLIESRRYNGFK</sequence>
<evidence type="ECO:0000256" key="1">
    <source>
        <dbReference type="ARBA" id="ARBA00005044"/>
    </source>
</evidence>